<reference evidence="4" key="1">
    <citation type="submission" date="2016-05" db="EMBL/GenBank/DDBJ databases">
        <title>Comparative genomics of biotechnologically important yeasts.</title>
        <authorList>
            <consortium name="DOE Joint Genome Institute"/>
            <person name="Riley R."/>
            <person name="Haridas S."/>
            <person name="Wolfe K.H."/>
            <person name="Lopes M.R."/>
            <person name="Hittinger C.T."/>
            <person name="Goker M."/>
            <person name="Salamov A."/>
            <person name="Wisecaver J."/>
            <person name="Long T.M."/>
            <person name="Aerts A.L."/>
            <person name="Barry K."/>
            <person name="Choi C."/>
            <person name="Clum A."/>
            <person name="Coughlan A.Y."/>
            <person name="Deshpande S."/>
            <person name="Douglass A.P."/>
            <person name="Hanson S.J."/>
            <person name="Klenk H.-P."/>
            <person name="Labutti K."/>
            <person name="Lapidus A."/>
            <person name="Lindquist E."/>
            <person name="Lipzen A."/>
            <person name="Meier-Kolthoff J.P."/>
            <person name="Ohm R.A."/>
            <person name="Otillar R.P."/>
            <person name="Pangilinan J."/>
            <person name="Peng Y."/>
            <person name="Rokas A."/>
            <person name="Rosa C.A."/>
            <person name="Scheuner C."/>
            <person name="Sibirny A.A."/>
            <person name="Slot J.C."/>
            <person name="Stielow J.B."/>
            <person name="Sun H."/>
            <person name="Kurtzman C.P."/>
            <person name="Blackwell M."/>
            <person name="Grigoriev I.V."/>
            <person name="Jeffries T.W."/>
        </authorList>
    </citation>
    <scope>NUCLEOTIDE SEQUENCE [LARGE SCALE GENOMIC DNA]</scope>
    <source>
        <strain evidence="4">NRRL Y-1933</strain>
    </source>
</reference>
<feature type="transmembrane region" description="Helical" evidence="2">
    <location>
        <begin position="117"/>
        <end position="140"/>
    </location>
</feature>
<feature type="transmembrane region" description="Helical" evidence="2">
    <location>
        <begin position="12"/>
        <end position="32"/>
    </location>
</feature>
<keyword evidence="4" id="KW-1185">Reference proteome</keyword>
<dbReference type="GO" id="GO:0005789">
    <property type="term" value="C:endoplasmic reticulum membrane"/>
    <property type="evidence" value="ECO:0007669"/>
    <property type="project" value="EnsemblFungi"/>
</dbReference>
<dbReference type="GO" id="GO:0000921">
    <property type="term" value="P:septin ring assembly"/>
    <property type="evidence" value="ECO:0007669"/>
    <property type="project" value="EnsemblFungi"/>
</dbReference>
<dbReference type="AlphaFoldDB" id="A0A1E4RIF8"/>
<dbReference type="RefSeq" id="XP_020076125.1">
    <property type="nucleotide sequence ID" value="XM_020219711.1"/>
</dbReference>
<dbReference type="PANTHER" id="PTHR31726:SF2">
    <property type="entry name" value="PROTEIN ICE2"/>
    <property type="match status" value="1"/>
</dbReference>
<dbReference type="GO" id="GO:0048309">
    <property type="term" value="P:endoplasmic reticulum inheritance"/>
    <property type="evidence" value="ECO:0007669"/>
    <property type="project" value="EnsemblFungi"/>
</dbReference>
<keyword evidence="2" id="KW-0472">Membrane</keyword>
<feature type="transmembrane region" description="Helical" evidence="2">
    <location>
        <begin position="147"/>
        <end position="167"/>
    </location>
</feature>
<organism evidence="3 4">
    <name type="scientific">Hyphopichia burtonii NRRL Y-1933</name>
    <dbReference type="NCBI Taxonomy" id="984485"/>
    <lineage>
        <taxon>Eukaryota</taxon>
        <taxon>Fungi</taxon>
        <taxon>Dikarya</taxon>
        <taxon>Ascomycota</taxon>
        <taxon>Saccharomycotina</taxon>
        <taxon>Pichiomycetes</taxon>
        <taxon>Debaryomycetaceae</taxon>
        <taxon>Hyphopichia</taxon>
    </lineage>
</organism>
<feature type="transmembrane region" description="Helical" evidence="2">
    <location>
        <begin position="411"/>
        <end position="431"/>
    </location>
</feature>
<proteinExistence type="predicted"/>
<evidence type="ECO:0000256" key="1">
    <source>
        <dbReference type="SAM" id="MobiDB-lite"/>
    </source>
</evidence>
<dbReference type="GO" id="GO:0006882">
    <property type="term" value="P:intracellular zinc ion homeostasis"/>
    <property type="evidence" value="ECO:0007669"/>
    <property type="project" value="EnsemblFungi"/>
</dbReference>
<feature type="transmembrane region" description="Helical" evidence="2">
    <location>
        <begin position="72"/>
        <end position="92"/>
    </location>
</feature>
<gene>
    <name evidence="3" type="ORF">HYPBUDRAFT_139462</name>
</gene>
<dbReference type="InterPro" id="IPR013635">
    <property type="entry name" value="Ice2"/>
</dbReference>
<evidence type="ECO:0000313" key="3">
    <source>
        <dbReference type="EMBL" id="ODV67058.1"/>
    </source>
</evidence>
<dbReference type="GO" id="GO:0031204">
    <property type="term" value="P:post-translational protein targeting to membrane, translocation"/>
    <property type="evidence" value="ECO:0007669"/>
    <property type="project" value="EnsemblFungi"/>
</dbReference>
<dbReference type="Proteomes" id="UP000095085">
    <property type="component" value="Unassembled WGS sequence"/>
</dbReference>
<dbReference type="GeneID" id="30994261"/>
<dbReference type="GO" id="GO:0004865">
    <property type="term" value="F:protein serine/threonine phosphatase inhibitor activity"/>
    <property type="evidence" value="ECO:0007669"/>
    <property type="project" value="EnsemblFungi"/>
</dbReference>
<dbReference type="GO" id="GO:0160031">
    <property type="term" value="P:endoplasmic reticulum membrane biogenesis"/>
    <property type="evidence" value="ECO:0007669"/>
    <property type="project" value="EnsemblFungi"/>
</dbReference>
<dbReference type="GO" id="GO:0032541">
    <property type="term" value="C:cortical endoplasmic reticulum"/>
    <property type="evidence" value="ECO:0007669"/>
    <property type="project" value="EnsemblFungi"/>
</dbReference>
<dbReference type="PANTHER" id="PTHR31726">
    <property type="entry name" value="PROTEIN ICE2"/>
    <property type="match status" value="1"/>
</dbReference>
<dbReference type="STRING" id="984485.A0A1E4RIF8"/>
<dbReference type="OrthoDB" id="5577218at2759"/>
<dbReference type="Pfam" id="PF08426">
    <property type="entry name" value="ICE2"/>
    <property type="match status" value="1"/>
</dbReference>
<keyword evidence="2" id="KW-0812">Transmembrane</keyword>
<evidence type="ECO:0000256" key="2">
    <source>
        <dbReference type="SAM" id="Phobius"/>
    </source>
</evidence>
<dbReference type="EMBL" id="KV454541">
    <property type="protein sequence ID" value="ODV67058.1"/>
    <property type="molecule type" value="Genomic_DNA"/>
</dbReference>
<protein>
    <submittedName>
        <fullName evidence="3">ICE2-domain-containing protein</fullName>
    </submittedName>
</protein>
<dbReference type="GO" id="GO:0097038">
    <property type="term" value="C:perinuclear endoplasmic reticulum"/>
    <property type="evidence" value="ECO:0007669"/>
    <property type="project" value="EnsemblFungi"/>
</dbReference>
<feature type="compositionally biased region" description="Polar residues" evidence="1">
    <location>
        <begin position="333"/>
        <end position="351"/>
    </location>
</feature>
<feature type="region of interest" description="Disordered" evidence="1">
    <location>
        <begin position="327"/>
        <end position="360"/>
    </location>
</feature>
<feature type="transmembrane region" description="Helical" evidence="2">
    <location>
        <begin position="179"/>
        <end position="201"/>
    </location>
</feature>
<feature type="transmembrane region" description="Helical" evidence="2">
    <location>
        <begin position="38"/>
        <end position="60"/>
    </location>
</feature>
<accession>A0A1E4RIF8</accession>
<name>A0A1E4RIF8_9ASCO</name>
<keyword evidence="2" id="KW-1133">Transmembrane helix</keyword>
<sequence>MNQIKVKIARILEIILSTVYLVLLVLCIPLAFDVGGIACGLAFSFTTFALYFILTTIRLITRRSKYFRWVSILYYLQHILLPSLLTFFLSYYNSSKKVPSFMVIDVWKLFIVNSTPIFTILEGFCSLLLIQAVGQTLHWLTVYKSDSWLIVSLVGSGSTIAASLYFLYRIYVYPFSIDIISASLLGSLLTLTIGLALFGIVSNKGSMIESSLLFAYIVRCIYETFPILSEDASQALTSLFTQTTFNLKDEVPRLPPQLTNTISQLVPFLASNLPGSFKTVWEFFVMAIQKLTLPLLLNLAYRIGVFYAATKIIPSLYHGANYPSLSPPRTPPQVRSRQASTTSISTLNLSPPFNPKEPVESDDPIAEISNDSKIEPLVSTPTSGSPTSLAHKKSSRLNSIKAQKPSTIIRLIYAYSPCIIIAVYTHLMMLYNGELGTELKLWGFWENDGFEIIVHPWQFWNWVNMGTTLLLYTAELSGNSANSGGTALTSHWKIE</sequence>
<evidence type="ECO:0000313" key="4">
    <source>
        <dbReference type="Proteomes" id="UP000095085"/>
    </source>
</evidence>
<dbReference type="GO" id="GO:0036228">
    <property type="term" value="P:protein localization to nuclear inner membrane"/>
    <property type="evidence" value="ECO:0007669"/>
    <property type="project" value="EnsemblFungi"/>
</dbReference>